<keyword evidence="4" id="KW-1185">Reference proteome</keyword>
<accession>A0A093G1S4</accession>
<gene>
    <name evidence="3" type="ORF">N307_02508</name>
</gene>
<reference evidence="3 4" key="1">
    <citation type="submission" date="2014-04" db="EMBL/GenBank/DDBJ databases">
        <title>Genome evolution of avian class.</title>
        <authorList>
            <person name="Zhang G."/>
            <person name="Li C."/>
        </authorList>
    </citation>
    <scope>NUCLEOTIDE SEQUENCE [LARGE SCALE GENOMIC DNA]</scope>
    <source>
        <strain evidence="3">BGI_N307</strain>
    </source>
</reference>
<dbReference type="STRING" id="118200.A0A093G1S4"/>
<dbReference type="InterPro" id="IPR027914">
    <property type="entry name" value="DUF4456"/>
</dbReference>
<evidence type="ECO:0000313" key="3">
    <source>
        <dbReference type="EMBL" id="KFV64130.1"/>
    </source>
</evidence>
<dbReference type="EMBL" id="KL215305">
    <property type="protein sequence ID" value="KFV64130.1"/>
    <property type="molecule type" value="Genomic_DNA"/>
</dbReference>
<dbReference type="Proteomes" id="UP000053875">
    <property type="component" value="Unassembled WGS sequence"/>
</dbReference>
<feature type="coiled-coil region" evidence="1">
    <location>
        <begin position="35"/>
        <end position="81"/>
    </location>
</feature>
<sequence length="90" mass="10661">MLEDLPETFEDCAEVLEQNLLSYQSQTEEYHRSCLREFQDQLKLFEQELSHVSKLAVESLLKEHQQKLSSSTAQIQQLFSKQLEEWENAK</sequence>
<evidence type="ECO:0000313" key="4">
    <source>
        <dbReference type="Proteomes" id="UP000053875"/>
    </source>
</evidence>
<evidence type="ECO:0000259" key="2">
    <source>
        <dbReference type="Pfam" id="PF14644"/>
    </source>
</evidence>
<evidence type="ECO:0000256" key="1">
    <source>
        <dbReference type="SAM" id="Coils"/>
    </source>
</evidence>
<proteinExistence type="predicted"/>
<feature type="non-terminal residue" evidence="3">
    <location>
        <position position="90"/>
    </location>
</feature>
<dbReference type="Pfam" id="PF14644">
    <property type="entry name" value="DUF4456"/>
    <property type="match status" value="1"/>
</dbReference>
<organism evidence="3 4">
    <name type="scientific">Dryobates pubescens</name>
    <name type="common">Downy woodpecker</name>
    <name type="synonym">Picoides pubescens</name>
    <dbReference type="NCBI Taxonomy" id="118200"/>
    <lineage>
        <taxon>Eukaryota</taxon>
        <taxon>Metazoa</taxon>
        <taxon>Chordata</taxon>
        <taxon>Craniata</taxon>
        <taxon>Vertebrata</taxon>
        <taxon>Euteleostomi</taxon>
        <taxon>Archelosauria</taxon>
        <taxon>Archosauria</taxon>
        <taxon>Dinosauria</taxon>
        <taxon>Saurischia</taxon>
        <taxon>Theropoda</taxon>
        <taxon>Coelurosauria</taxon>
        <taxon>Aves</taxon>
        <taxon>Neognathae</taxon>
        <taxon>Neoaves</taxon>
        <taxon>Telluraves</taxon>
        <taxon>Coraciimorphae</taxon>
        <taxon>Piciformes</taxon>
        <taxon>Picidae</taxon>
        <taxon>Dryobates</taxon>
    </lineage>
</organism>
<keyword evidence="1" id="KW-0175">Coiled coil</keyword>
<feature type="domain" description="DUF4456" evidence="2">
    <location>
        <begin position="3"/>
        <end position="90"/>
    </location>
</feature>
<protein>
    <submittedName>
        <fullName evidence="3">Coiled-coil domain-containing protein 180</fullName>
    </submittedName>
</protein>
<name>A0A093G1S4_DRYPU</name>
<dbReference type="AlphaFoldDB" id="A0A093G1S4"/>